<sequence>MVCLLSRDEQAQFNNREKIDGKQRWGEIDQPIYHQFIPIDLLSHWDTITGSHF</sequence>
<comment type="caution">
    <text evidence="1">The sequence shown here is derived from an EMBL/GenBank/DDBJ whole genome shotgun (WGS) entry which is preliminary data.</text>
</comment>
<protein>
    <submittedName>
        <fullName evidence="1">Uncharacterized protein</fullName>
    </submittedName>
</protein>
<evidence type="ECO:0000313" key="2">
    <source>
        <dbReference type="Proteomes" id="UP000017127"/>
    </source>
</evidence>
<dbReference type="AlphaFoldDB" id="U7QAZ4"/>
<evidence type="ECO:0000313" key="1">
    <source>
        <dbReference type="EMBL" id="ERT04988.1"/>
    </source>
</evidence>
<proteinExistence type="predicted"/>
<gene>
    <name evidence="1" type="ORF">M595_5060</name>
</gene>
<accession>U7QAZ4</accession>
<dbReference type="Proteomes" id="UP000017127">
    <property type="component" value="Unassembled WGS sequence"/>
</dbReference>
<reference evidence="1 2" key="1">
    <citation type="journal article" date="2013" name="Front. Microbiol.">
        <title>Comparative genomic analyses of the cyanobacterium, Lyngbya aestuarii BL J, a powerful hydrogen producer.</title>
        <authorList>
            <person name="Kothari A."/>
            <person name="Vaughn M."/>
            <person name="Garcia-Pichel F."/>
        </authorList>
    </citation>
    <scope>NUCLEOTIDE SEQUENCE [LARGE SCALE GENOMIC DNA]</scope>
    <source>
        <strain evidence="1 2">BL J</strain>
    </source>
</reference>
<name>U7QAZ4_9CYAN</name>
<keyword evidence="2" id="KW-1185">Reference proteome</keyword>
<organism evidence="1 2">
    <name type="scientific">Lyngbya aestuarii BL J</name>
    <dbReference type="NCBI Taxonomy" id="1348334"/>
    <lineage>
        <taxon>Bacteria</taxon>
        <taxon>Bacillati</taxon>
        <taxon>Cyanobacteriota</taxon>
        <taxon>Cyanophyceae</taxon>
        <taxon>Oscillatoriophycideae</taxon>
        <taxon>Oscillatoriales</taxon>
        <taxon>Microcoleaceae</taxon>
        <taxon>Lyngbya</taxon>
    </lineage>
</organism>
<dbReference type="EMBL" id="AUZM01000072">
    <property type="protein sequence ID" value="ERT04988.1"/>
    <property type="molecule type" value="Genomic_DNA"/>
</dbReference>